<feature type="coiled-coil region" evidence="1">
    <location>
        <begin position="336"/>
        <end position="371"/>
    </location>
</feature>
<comment type="caution">
    <text evidence="2">The sequence shown here is derived from an EMBL/GenBank/DDBJ whole genome shotgun (WGS) entry which is preliminary data.</text>
</comment>
<reference evidence="2 3" key="1">
    <citation type="submission" date="2019-09" db="EMBL/GenBank/DDBJ databases">
        <title>In-depth cultivation of the pig gut microbiome towards novel bacterial diversity and tailored functional studies.</title>
        <authorList>
            <person name="Wylensek D."/>
            <person name="Hitch T.C.A."/>
            <person name="Clavel T."/>
        </authorList>
    </citation>
    <scope>NUCLEOTIDE SEQUENCE [LARGE SCALE GENOMIC DNA]</scope>
    <source>
        <strain evidence="2 3">WCA3-693-APC-4?</strain>
    </source>
</reference>
<accession>A0A6N7XUP0</accession>
<evidence type="ECO:0000313" key="3">
    <source>
        <dbReference type="Proteomes" id="UP000469523"/>
    </source>
</evidence>
<sequence length="497" mass="58017">MRIHSLLLNNIILNNRENLFKEGNILEGKIIEILNKTAIIDVKNHGMFEASLDTDFNIEVNDEISFLVKSFEDNKIHLKPLPQEQEKNISIKTNEKAEDYPIVKVLKDLNIKETKESIELVKSLMKYNIPITEKNLNYCLKTLEKLYQLSNLEDNQKVILLNPDNGEKEDNKLLMEKADIRSFLITDKNEYAEHKDISQQIKDFIRTEIKSSMRNQEKISTLEEVKESIIKEDITKENSIKENMLRKNETGNTKSDTIDTDIKIISFFLKNSIKPSLNNIKNIKAFNEDPIEFSKDFKEIDNILGKLKPFELTKGEFKLIEENLIKNINLNKDERIAELQKIISNQNNNLDKEVKEEISRLETKIDFLREINKDLSFVFFPIKHEKSPLDGIITLIKKDKRKKSYNDKVNVFINLQTHNLGNIKVSCELLSKNLYIKINVKNEDLELFKSKEEHLIEKIRLIGYSLDRIEFIVDNNIEILDSIAPNPNPTYILDLKV</sequence>
<proteinExistence type="predicted"/>
<evidence type="ECO:0000313" key="2">
    <source>
        <dbReference type="EMBL" id="MSU00038.1"/>
    </source>
</evidence>
<dbReference type="AlphaFoldDB" id="A0A6N7XUP0"/>
<dbReference type="Proteomes" id="UP000469523">
    <property type="component" value="Unassembled WGS sequence"/>
</dbReference>
<evidence type="ECO:0000256" key="1">
    <source>
        <dbReference type="SAM" id="Coils"/>
    </source>
</evidence>
<dbReference type="RefSeq" id="WP_154438196.1">
    <property type="nucleotide sequence ID" value="NZ_JAHLPJ010000001.1"/>
</dbReference>
<evidence type="ECO:0008006" key="4">
    <source>
        <dbReference type="Google" id="ProtNLM"/>
    </source>
</evidence>
<organism evidence="2 3">
    <name type="scientific">Tissierella pigra</name>
    <dbReference type="NCBI Taxonomy" id="2607614"/>
    <lineage>
        <taxon>Bacteria</taxon>
        <taxon>Bacillati</taxon>
        <taxon>Bacillota</taxon>
        <taxon>Tissierellia</taxon>
        <taxon>Tissierellales</taxon>
        <taxon>Tissierellaceae</taxon>
        <taxon>Tissierella</taxon>
    </lineage>
</organism>
<keyword evidence="1" id="KW-0175">Coiled coil</keyword>
<keyword evidence="3" id="KW-1185">Reference proteome</keyword>
<gene>
    <name evidence="2" type="ORF">FYJ83_00980</name>
</gene>
<protein>
    <recommendedName>
        <fullName evidence="4">Flagellar hook-length control protein-like C-terminal domain-containing protein</fullName>
    </recommendedName>
</protein>
<name>A0A6N7XUP0_9FIRM</name>
<dbReference type="EMBL" id="VUNQ01000001">
    <property type="protein sequence ID" value="MSU00038.1"/>
    <property type="molecule type" value="Genomic_DNA"/>
</dbReference>